<evidence type="ECO:0000259" key="7">
    <source>
        <dbReference type="PROSITE" id="PS51485"/>
    </source>
</evidence>
<dbReference type="Pfam" id="PF02298">
    <property type="entry name" value="Cu_bind_like"/>
    <property type="match status" value="1"/>
</dbReference>
<evidence type="ECO:0000256" key="4">
    <source>
        <dbReference type="ARBA" id="ARBA00035011"/>
    </source>
</evidence>
<keyword evidence="2" id="KW-1015">Disulfide bond</keyword>
<dbReference type="Gene3D" id="2.60.40.420">
    <property type="entry name" value="Cupredoxins - blue copper proteins"/>
    <property type="match status" value="1"/>
</dbReference>
<dbReference type="InterPro" id="IPR008972">
    <property type="entry name" value="Cupredoxin"/>
</dbReference>
<dbReference type="InterPro" id="IPR039391">
    <property type="entry name" value="Phytocyanin-like"/>
</dbReference>
<dbReference type="Proteomes" id="UP000230069">
    <property type="component" value="Unassembled WGS sequence"/>
</dbReference>
<dbReference type="STRING" id="218851.A0A2G5EQ00"/>
<dbReference type="FunFam" id="2.60.40.420:FF:000018">
    <property type="entry name" value="Lamin-like protein"/>
    <property type="match status" value="1"/>
</dbReference>
<feature type="chain" id="PRO_5013666981" description="Phytocyanin domain-containing protein" evidence="6">
    <location>
        <begin position="31"/>
        <end position="145"/>
    </location>
</feature>
<sequence length="145" mass="16254">MMGLVRGRERVVLVMVVMLVTISMMQSVSGVVLHKLGGNRYQGWKSNYNYTQWSMNEHFIVGDWLYFGYERNLFNVLQVSQTAYENCITENPIKNVTGGAGRDVFQLVAPITYYFTSSGGNYCQNGMKVAIPVVNAPPTPSTDHS</sequence>
<dbReference type="InterPro" id="IPR003245">
    <property type="entry name" value="Phytocyanin_dom"/>
</dbReference>
<dbReference type="GO" id="GO:0005886">
    <property type="term" value="C:plasma membrane"/>
    <property type="evidence" value="ECO:0007669"/>
    <property type="project" value="TreeGrafter"/>
</dbReference>
<name>A0A2G5EQ00_AQUCA</name>
<gene>
    <name evidence="8" type="ORF">AQUCO_00600476v1</name>
</gene>
<proteinExistence type="inferred from homology"/>
<dbReference type="InParanoid" id="A0A2G5EQ00"/>
<dbReference type="FunCoup" id="A0A2G5EQ00">
    <property type="interactions" value="29"/>
</dbReference>
<dbReference type="SUPFAM" id="SSF49503">
    <property type="entry name" value="Cupredoxins"/>
    <property type="match status" value="1"/>
</dbReference>
<feature type="domain" description="Phytocyanin" evidence="7">
    <location>
        <begin position="32"/>
        <end position="135"/>
    </location>
</feature>
<evidence type="ECO:0000256" key="5">
    <source>
        <dbReference type="ARBA" id="ARBA00037626"/>
    </source>
</evidence>
<dbReference type="PROSITE" id="PS51485">
    <property type="entry name" value="PHYTOCYANIN"/>
    <property type="match status" value="1"/>
</dbReference>
<reference evidence="8 9" key="1">
    <citation type="submission" date="2017-09" db="EMBL/GenBank/DDBJ databases">
        <title>WGS assembly of Aquilegia coerulea Goldsmith.</title>
        <authorList>
            <person name="Hodges S."/>
            <person name="Kramer E."/>
            <person name="Nordborg M."/>
            <person name="Tomkins J."/>
            <person name="Borevitz J."/>
            <person name="Derieg N."/>
            <person name="Yan J."/>
            <person name="Mihaltcheva S."/>
            <person name="Hayes R.D."/>
            <person name="Rokhsar D."/>
        </authorList>
    </citation>
    <scope>NUCLEOTIDE SEQUENCE [LARGE SCALE GENOMIC DNA]</scope>
    <source>
        <strain evidence="9">cv. Goldsmith</strain>
    </source>
</reference>
<keyword evidence="9" id="KW-1185">Reference proteome</keyword>
<accession>A0A2G5EQ00</accession>
<evidence type="ECO:0000313" key="8">
    <source>
        <dbReference type="EMBL" id="PIA57771.1"/>
    </source>
</evidence>
<dbReference type="GO" id="GO:0009055">
    <property type="term" value="F:electron transfer activity"/>
    <property type="evidence" value="ECO:0007669"/>
    <property type="project" value="InterPro"/>
</dbReference>
<dbReference type="EMBL" id="KZ305023">
    <property type="protein sequence ID" value="PIA57771.1"/>
    <property type="molecule type" value="Genomic_DNA"/>
</dbReference>
<evidence type="ECO:0000313" key="9">
    <source>
        <dbReference type="Proteomes" id="UP000230069"/>
    </source>
</evidence>
<evidence type="ECO:0000256" key="2">
    <source>
        <dbReference type="ARBA" id="ARBA00023157"/>
    </source>
</evidence>
<comment type="function">
    <text evidence="5">May act as a carbohydrate transporter.</text>
</comment>
<dbReference type="AlphaFoldDB" id="A0A2G5EQ00"/>
<keyword evidence="3" id="KW-0325">Glycoprotein</keyword>
<keyword evidence="1 6" id="KW-0732">Signal</keyword>
<comment type="similarity">
    <text evidence="4">Belongs to the early nodulin-like (ENODL) family.</text>
</comment>
<evidence type="ECO:0000256" key="6">
    <source>
        <dbReference type="SAM" id="SignalP"/>
    </source>
</evidence>
<dbReference type="PANTHER" id="PTHR33021:SF547">
    <property type="entry name" value="OS03G0758500 PROTEIN"/>
    <property type="match status" value="1"/>
</dbReference>
<dbReference type="OrthoDB" id="2012289at2759"/>
<protein>
    <recommendedName>
        <fullName evidence="7">Phytocyanin domain-containing protein</fullName>
    </recommendedName>
</protein>
<dbReference type="PANTHER" id="PTHR33021">
    <property type="entry name" value="BLUE COPPER PROTEIN"/>
    <property type="match status" value="1"/>
</dbReference>
<evidence type="ECO:0000256" key="3">
    <source>
        <dbReference type="ARBA" id="ARBA00023180"/>
    </source>
</evidence>
<evidence type="ECO:0000256" key="1">
    <source>
        <dbReference type="ARBA" id="ARBA00022729"/>
    </source>
</evidence>
<organism evidence="8 9">
    <name type="scientific">Aquilegia coerulea</name>
    <name type="common">Rocky mountain columbine</name>
    <dbReference type="NCBI Taxonomy" id="218851"/>
    <lineage>
        <taxon>Eukaryota</taxon>
        <taxon>Viridiplantae</taxon>
        <taxon>Streptophyta</taxon>
        <taxon>Embryophyta</taxon>
        <taxon>Tracheophyta</taxon>
        <taxon>Spermatophyta</taxon>
        <taxon>Magnoliopsida</taxon>
        <taxon>Ranunculales</taxon>
        <taxon>Ranunculaceae</taxon>
        <taxon>Thalictroideae</taxon>
        <taxon>Aquilegia</taxon>
    </lineage>
</organism>
<feature type="signal peptide" evidence="6">
    <location>
        <begin position="1"/>
        <end position="30"/>
    </location>
</feature>